<comment type="caution">
    <text evidence="1">The sequence shown here is derived from an EMBL/GenBank/DDBJ whole genome shotgun (WGS) entry which is preliminary data.</text>
</comment>
<dbReference type="EMBL" id="QKWZ01001240">
    <property type="protein sequence ID" value="PZT59304.1"/>
    <property type="molecule type" value="Genomic_DNA"/>
</dbReference>
<dbReference type="AlphaFoldDB" id="A0A2W6NTF7"/>
<keyword evidence="1" id="KW-0067">ATP-binding</keyword>
<evidence type="ECO:0000313" key="2">
    <source>
        <dbReference type="Proteomes" id="UP000249482"/>
    </source>
</evidence>
<protein>
    <submittedName>
        <fullName evidence="1">L-cystine ABC transporter ATP-binding protein YecC</fullName>
    </submittedName>
</protein>
<keyword evidence="1" id="KW-0547">Nucleotide-binding</keyword>
<reference evidence="1 2" key="1">
    <citation type="submission" date="2018-06" db="EMBL/GenBank/DDBJ databases">
        <title>Draft genome sequence of mcr-1-harboring Escherichia coli isolated from wound infection of a hospitalized patient, in Bolivia.</title>
        <authorList>
            <person name="Munoz M.E."/>
            <person name="Moura Q."/>
            <person name="Ventura P.R.M."/>
            <person name="Bustos L.R."/>
            <person name="Ovando B.G."/>
            <person name="Terrazas D.I.V."/>
            <person name="Yarhui N.B."/>
            <person name="Cerdeira L."/>
            <person name="Lincopan N."/>
        </authorList>
    </citation>
    <scope>NUCLEOTIDE SEQUENCE [LARGE SCALE GENOMIC DNA]</scope>
    <source>
        <strain evidence="1 2">EcMLT</strain>
    </source>
</reference>
<evidence type="ECO:0000313" key="1">
    <source>
        <dbReference type="EMBL" id="PZT59304.1"/>
    </source>
</evidence>
<dbReference type="Proteomes" id="UP000249482">
    <property type="component" value="Unassembled WGS sequence"/>
</dbReference>
<sequence length="27" mass="3133">EQGAAKALFADPEQPRTRQFLEKFLLQ</sequence>
<feature type="non-terminal residue" evidence="1">
    <location>
        <position position="1"/>
    </location>
</feature>
<proteinExistence type="predicted"/>
<gene>
    <name evidence="1" type="ORF">DNQ45_29895</name>
</gene>
<name>A0A2W6NTF7_ECOLX</name>
<accession>A0A2W6NTF7</accession>
<dbReference type="GO" id="GO:0005524">
    <property type="term" value="F:ATP binding"/>
    <property type="evidence" value="ECO:0007669"/>
    <property type="project" value="UniProtKB-KW"/>
</dbReference>
<organism evidence="1 2">
    <name type="scientific">Escherichia coli</name>
    <dbReference type="NCBI Taxonomy" id="562"/>
    <lineage>
        <taxon>Bacteria</taxon>
        <taxon>Pseudomonadati</taxon>
        <taxon>Pseudomonadota</taxon>
        <taxon>Gammaproteobacteria</taxon>
        <taxon>Enterobacterales</taxon>
        <taxon>Enterobacteriaceae</taxon>
        <taxon>Escherichia</taxon>
    </lineage>
</organism>